<dbReference type="Proteomes" id="UP001165289">
    <property type="component" value="Unassembled WGS sequence"/>
</dbReference>
<gene>
    <name evidence="1" type="ORF">LOD99_9865</name>
</gene>
<accession>A0AAV7KLE3</accession>
<keyword evidence="2" id="KW-1185">Reference proteome</keyword>
<dbReference type="AlphaFoldDB" id="A0AAV7KLE3"/>
<comment type="caution">
    <text evidence="1">The sequence shown here is derived from an EMBL/GenBank/DDBJ whole genome shotgun (WGS) entry which is preliminary data.</text>
</comment>
<reference evidence="1 2" key="1">
    <citation type="journal article" date="2023" name="BMC Biol.">
        <title>The compact genome of the sponge Oopsacas minuta (Hexactinellida) is lacking key metazoan core genes.</title>
        <authorList>
            <person name="Santini S."/>
            <person name="Schenkelaars Q."/>
            <person name="Jourda C."/>
            <person name="Duchesne M."/>
            <person name="Belahbib H."/>
            <person name="Rocher C."/>
            <person name="Selva M."/>
            <person name="Riesgo A."/>
            <person name="Vervoort M."/>
            <person name="Leys S.P."/>
            <person name="Kodjabachian L."/>
            <person name="Le Bivic A."/>
            <person name="Borchiellini C."/>
            <person name="Claverie J.M."/>
            <person name="Renard E."/>
        </authorList>
    </citation>
    <scope>NUCLEOTIDE SEQUENCE [LARGE SCALE GENOMIC DNA]</scope>
    <source>
        <strain evidence="1">SPO-2</strain>
    </source>
</reference>
<proteinExistence type="predicted"/>
<sequence>MEPELKRNRFYDTVELSSDDEEVISTLSANHRKSIDNLTMQQQCSRLSNVLESIKALSIVENTSEIKIAALALQLLSNQTKQREIAKVSKSVVYDKFSGQFDTKSFILFCFRPVKIISNSGRELWKITLPILPFAQRPIFLLAAKENEANIKRCMDDLINTDTDLVRSEGFTLGPDQQVRVDIVRSMLDGKMAGILSGAGGASCQLCTATHKELSDLETEHKKHFQKLHMHLSAILRIINSYRIINTEVFGDLCTDIYLLIVDSLPWVNITPTLHRVLAHSEEILIEFNPERGLKSFSGERSEAWNKLLRSIENLARKSSFEDNAMDIIVTLASESDPVLNQFCSSLVCEKCGKHDHTKRAKCCRDNTENRLLESSIDEIVDSLIINSQIH</sequence>
<name>A0AAV7KLE3_9METZ</name>
<evidence type="ECO:0000313" key="2">
    <source>
        <dbReference type="Proteomes" id="UP001165289"/>
    </source>
</evidence>
<protein>
    <submittedName>
        <fullName evidence="1">Dna-mediated transposase</fullName>
    </submittedName>
</protein>
<evidence type="ECO:0000313" key="1">
    <source>
        <dbReference type="EMBL" id="KAI6661730.1"/>
    </source>
</evidence>
<dbReference type="EMBL" id="JAKMXF010000008">
    <property type="protein sequence ID" value="KAI6661730.1"/>
    <property type="molecule type" value="Genomic_DNA"/>
</dbReference>
<organism evidence="1 2">
    <name type="scientific">Oopsacas minuta</name>
    <dbReference type="NCBI Taxonomy" id="111878"/>
    <lineage>
        <taxon>Eukaryota</taxon>
        <taxon>Metazoa</taxon>
        <taxon>Porifera</taxon>
        <taxon>Hexactinellida</taxon>
        <taxon>Hexasterophora</taxon>
        <taxon>Lyssacinosida</taxon>
        <taxon>Leucopsacidae</taxon>
        <taxon>Oopsacas</taxon>
    </lineage>
</organism>